<proteinExistence type="predicted"/>
<dbReference type="InterPro" id="IPR044974">
    <property type="entry name" value="Disease_R_plants"/>
</dbReference>
<dbReference type="Pfam" id="PF01582">
    <property type="entry name" value="TIR"/>
    <property type="match status" value="1"/>
</dbReference>
<keyword evidence="1" id="KW-0520">NAD</keyword>
<dbReference type="PANTHER" id="PTHR11017">
    <property type="entry name" value="LEUCINE-RICH REPEAT-CONTAINING PROTEIN"/>
    <property type="match status" value="1"/>
</dbReference>
<dbReference type="PANTHER" id="PTHR11017:SF559">
    <property type="entry name" value="DISEASE RESISTANCE PROTEIN CHL1"/>
    <property type="match status" value="1"/>
</dbReference>
<dbReference type="InterPro" id="IPR027417">
    <property type="entry name" value="P-loop_NTPase"/>
</dbReference>
<protein>
    <recommendedName>
        <fullName evidence="3">TIR domain-containing protein</fullName>
    </recommendedName>
</protein>
<keyword evidence="2" id="KW-1133">Transmembrane helix</keyword>
<dbReference type="InterPro" id="IPR000157">
    <property type="entry name" value="TIR_dom"/>
</dbReference>
<dbReference type="SUPFAM" id="SSF52540">
    <property type="entry name" value="P-loop containing nucleoside triphosphate hydrolases"/>
    <property type="match status" value="1"/>
</dbReference>
<keyword evidence="5" id="KW-1185">Reference proteome</keyword>
<dbReference type="PROSITE" id="PS50104">
    <property type="entry name" value="TIR"/>
    <property type="match status" value="1"/>
</dbReference>
<sequence>MALTNDGSTFTLRTGKWIFDVFLNFRGADTRHRFLRLLYDALVEKQISTFKDDKVLERGKPIPSELLKAIEGSRFSVVIFSESYATSSWCLDELTKIVECRQKMKAHTIFPVFFDVEPTEVRKQEGSFGEAFVKHEEVFKENLEKVKKWRDALNEVANISGWVIPKGQESEYIEPIVEKIFKTLSSIKLNEGLVGIESRVWKVYSDLQIGLTDVRVIGIYGTGGIGKTTIARVVYDSFSNQFEGSSFLQNVRETYKRHGIVYLQKKLLSDILMERNIRFEKAVEGVRLIKRRLCNKKVLLVLDDVTGLYQLDELIGERSWYGPGSRIIIATRDKRILVARRVNVDAMYSPEEMSNEEALRLFSLTCFGSEHTPEDESSPLQGAMESKFKDGKECQQATHLEVFGTRNGKGGGCPRVGLVTMFVTSSWLASDVVVVGGWWVWVFRIIVASGCDFRCVAMVLGWLIVVFGCSLLLLGGGCGGC</sequence>
<evidence type="ECO:0000256" key="2">
    <source>
        <dbReference type="SAM" id="Phobius"/>
    </source>
</evidence>
<dbReference type="InterPro" id="IPR035897">
    <property type="entry name" value="Toll_tir_struct_dom_sf"/>
</dbReference>
<feature type="domain" description="TIR" evidence="3">
    <location>
        <begin position="17"/>
        <end position="184"/>
    </location>
</feature>
<dbReference type="Gene3D" id="3.40.50.10140">
    <property type="entry name" value="Toll/interleukin-1 receptor homology (TIR) domain"/>
    <property type="match status" value="1"/>
</dbReference>
<accession>A0AAW2D0M7</accession>
<dbReference type="Pfam" id="PF00931">
    <property type="entry name" value="NB-ARC"/>
    <property type="match status" value="1"/>
</dbReference>
<evidence type="ECO:0000259" key="3">
    <source>
        <dbReference type="PROSITE" id="PS50104"/>
    </source>
</evidence>
<dbReference type="SMART" id="SM00255">
    <property type="entry name" value="TIR"/>
    <property type="match status" value="1"/>
</dbReference>
<dbReference type="EMBL" id="JAZDWU010000005">
    <property type="protein sequence ID" value="KAL0002241.1"/>
    <property type="molecule type" value="Genomic_DNA"/>
</dbReference>
<dbReference type="AlphaFoldDB" id="A0AAW2D0M7"/>
<evidence type="ECO:0000313" key="5">
    <source>
        <dbReference type="Proteomes" id="UP001459277"/>
    </source>
</evidence>
<evidence type="ECO:0000256" key="1">
    <source>
        <dbReference type="ARBA" id="ARBA00023027"/>
    </source>
</evidence>
<dbReference type="SUPFAM" id="SSF52200">
    <property type="entry name" value="Toll/Interleukin receptor TIR domain"/>
    <property type="match status" value="1"/>
</dbReference>
<evidence type="ECO:0000313" key="4">
    <source>
        <dbReference type="EMBL" id="KAL0002241.1"/>
    </source>
</evidence>
<dbReference type="Gene3D" id="3.40.50.300">
    <property type="entry name" value="P-loop containing nucleotide triphosphate hydrolases"/>
    <property type="match status" value="1"/>
</dbReference>
<gene>
    <name evidence="4" type="ORF">SO802_016022</name>
</gene>
<dbReference type="PRINTS" id="PR00364">
    <property type="entry name" value="DISEASERSIST"/>
</dbReference>
<comment type="caution">
    <text evidence="4">The sequence shown here is derived from an EMBL/GenBank/DDBJ whole genome shotgun (WGS) entry which is preliminary data.</text>
</comment>
<keyword evidence="2" id="KW-0472">Membrane</keyword>
<dbReference type="GO" id="GO:0007165">
    <property type="term" value="P:signal transduction"/>
    <property type="evidence" value="ECO:0007669"/>
    <property type="project" value="InterPro"/>
</dbReference>
<dbReference type="GO" id="GO:0006952">
    <property type="term" value="P:defense response"/>
    <property type="evidence" value="ECO:0007669"/>
    <property type="project" value="InterPro"/>
</dbReference>
<feature type="transmembrane region" description="Helical" evidence="2">
    <location>
        <begin position="416"/>
        <end position="443"/>
    </location>
</feature>
<reference evidence="4 5" key="1">
    <citation type="submission" date="2024-01" db="EMBL/GenBank/DDBJ databases">
        <title>A telomere-to-telomere, gap-free genome of sweet tea (Lithocarpus litseifolius).</title>
        <authorList>
            <person name="Zhou J."/>
        </authorList>
    </citation>
    <scope>NUCLEOTIDE SEQUENCE [LARGE SCALE GENOMIC DNA]</scope>
    <source>
        <strain evidence="4">Zhou-2022a</strain>
        <tissue evidence="4">Leaf</tissue>
    </source>
</reference>
<dbReference type="InterPro" id="IPR002182">
    <property type="entry name" value="NB-ARC"/>
</dbReference>
<organism evidence="4 5">
    <name type="scientific">Lithocarpus litseifolius</name>
    <dbReference type="NCBI Taxonomy" id="425828"/>
    <lineage>
        <taxon>Eukaryota</taxon>
        <taxon>Viridiplantae</taxon>
        <taxon>Streptophyta</taxon>
        <taxon>Embryophyta</taxon>
        <taxon>Tracheophyta</taxon>
        <taxon>Spermatophyta</taxon>
        <taxon>Magnoliopsida</taxon>
        <taxon>eudicotyledons</taxon>
        <taxon>Gunneridae</taxon>
        <taxon>Pentapetalae</taxon>
        <taxon>rosids</taxon>
        <taxon>fabids</taxon>
        <taxon>Fagales</taxon>
        <taxon>Fagaceae</taxon>
        <taxon>Lithocarpus</taxon>
    </lineage>
</organism>
<name>A0AAW2D0M7_9ROSI</name>
<dbReference type="FunFam" id="3.40.50.10140:FF:000007">
    <property type="entry name" value="Disease resistance protein (TIR-NBS-LRR class)"/>
    <property type="match status" value="1"/>
</dbReference>
<feature type="transmembrane region" description="Helical" evidence="2">
    <location>
        <begin position="455"/>
        <end position="475"/>
    </location>
</feature>
<dbReference type="Proteomes" id="UP001459277">
    <property type="component" value="Unassembled WGS sequence"/>
</dbReference>
<dbReference type="GO" id="GO:0043531">
    <property type="term" value="F:ADP binding"/>
    <property type="evidence" value="ECO:0007669"/>
    <property type="project" value="InterPro"/>
</dbReference>
<keyword evidence="2" id="KW-0812">Transmembrane</keyword>